<feature type="compositionally biased region" description="Polar residues" evidence="2">
    <location>
        <begin position="303"/>
        <end position="313"/>
    </location>
</feature>
<dbReference type="CDD" id="cd00590">
    <property type="entry name" value="RRM_SF"/>
    <property type="match status" value="1"/>
</dbReference>
<feature type="region of interest" description="Disordered" evidence="2">
    <location>
        <begin position="303"/>
        <end position="324"/>
    </location>
</feature>
<dbReference type="PANTHER" id="PTHR37200">
    <property type="entry name" value="RNA-BINDING (RRM/RBD/RNP MOTIFS) FAMILY PROTEIN"/>
    <property type="match status" value="1"/>
</dbReference>
<comment type="caution">
    <text evidence="4">The sequence shown here is derived from an EMBL/GenBank/DDBJ whole genome shotgun (WGS) entry which is preliminary data.</text>
</comment>
<evidence type="ECO:0000256" key="1">
    <source>
        <dbReference type="PROSITE-ProRule" id="PRU00176"/>
    </source>
</evidence>
<dbReference type="EMBL" id="JBBPBN010000041">
    <property type="protein sequence ID" value="KAK8998287.1"/>
    <property type="molecule type" value="Genomic_DNA"/>
</dbReference>
<evidence type="ECO:0000313" key="4">
    <source>
        <dbReference type="EMBL" id="KAK8998287.1"/>
    </source>
</evidence>
<dbReference type="Proteomes" id="UP001396334">
    <property type="component" value="Unassembled WGS sequence"/>
</dbReference>
<proteinExistence type="predicted"/>
<keyword evidence="5" id="KW-1185">Reference proteome</keyword>
<feature type="domain" description="RRM" evidence="3">
    <location>
        <begin position="194"/>
        <end position="281"/>
    </location>
</feature>
<keyword evidence="1" id="KW-0694">RNA-binding</keyword>
<dbReference type="PROSITE" id="PS50102">
    <property type="entry name" value="RRM"/>
    <property type="match status" value="1"/>
</dbReference>
<sequence>MKTMGMPSLSNSAILFTPLHFGIGGSTTSRAHNQKNPTTFFPFSSLLPLSQSTHFPSLSVLPNVIDSNRLRASAFNKGRKADTTLFEMDDEDQEDDEFIDFDDELDVADDDDGEEGMFVPLGKMKKWLENKPRGFGEGKVYDTSIEDKLLEEIEQSRQAQIVNVNNLKIDPVKPGSKKDDQKNKKVVENVPGGIRVRVGNLPKKKNIHRDLKAAFDGVSGLINISPAVSGNKKTKDPVCKGFAYIDFKREVDATRFVQNFSGHKLTFGRIQKQIKCEMMNPAHEELSENESITHVVASSRFADSSNPDFNMNNSSSDLSLESLSDEVKDQDDELVLDEFDDQDDELVSDEFDDQDDEFVLDEFDDQDDELVSDEFDEQDDEFDEVELAEGRNNINAISVPEAKDTDIMESKFKREVDSSRLERIRALEKKLLARGRQQRVPEEQKDQKLEKVRSVKKKVVAKRNQQKFPKEQKVQKLDIPGSAKRLKIKEKAQLTGVFSKYGLKTPLISKEES</sequence>
<name>A0ABR2QC75_9ROSI</name>
<evidence type="ECO:0000256" key="2">
    <source>
        <dbReference type="SAM" id="MobiDB-lite"/>
    </source>
</evidence>
<dbReference type="Gene3D" id="3.30.70.330">
    <property type="match status" value="1"/>
</dbReference>
<evidence type="ECO:0000313" key="5">
    <source>
        <dbReference type="Proteomes" id="UP001396334"/>
    </source>
</evidence>
<dbReference type="InterPro" id="IPR035979">
    <property type="entry name" value="RBD_domain_sf"/>
</dbReference>
<organism evidence="4 5">
    <name type="scientific">Hibiscus sabdariffa</name>
    <name type="common">roselle</name>
    <dbReference type="NCBI Taxonomy" id="183260"/>
    <lineage>
        <taxon>Eukaryota</taxon>
        <taxon>Viridiplantae</taxon>
        <taxon>Streptophyta</taxon>
        <taxon>Embryophyta</taxon>
        <taxon>Tracheophyta</taxon>
        <taxon>Spermatophyta</taxon>
        <taxon>Magnoliopsida</taxon>
        <taxon>eudicotyledons</taxon>
        <taxon>Gunneridae</taxon>
        <taxon>Pentapetalae</taxon>
        <taxon>rosids</taxon>
        <taxon>malvids</taxon>
        <taxon>Malvales</taxon>
        <taxon>Malvaceae</taxon>
        <taxon>Malvoideae</taxon>
        <taxon>Hibiscus</taxon>
    </lineage>
</organism>
<reference evidence="4 5" key="1">
    <citation type="journal article" date="2024" name="G3 (Bethesda)">
        <title>Genome assembly of Hibiscus sabdariffa L. provides insights into metabolisms of medicinal natural products.</title>
        <authorList>
            <person name="Kim T."/>
        </authorList>
    </citation>
    <scope>NUCLEOTIDE SEQUENCE [LARGE SCALE GENOMIC DNA]</scope>
    <source>
        <strain evidence="4">TK-2024</strain>
        <tissue evidence="4">Old leaves</tissue>
    </source>
</reference>
<accession>A0ABR2QC75</accession>
<dbReference type="SUPFAM" id="SSF54928">
    <property type="entry name" value="RNA-binding domain, RBD"/>
    <property type="match status" value="1"/>
</dbReference>
<protein>
    <recommendedName>
        <fullName evidence="3">RRM domain-containing protein</fullName>
    </recommendedName>
</protein>
<gene>
    <name evidence="4" type="ORF">V6N11_083678</name>
</gene>
<dbReference type="InterPro" id="IPR012677">
    <property type="entry name" value="Nucleotide-bd_a/b_plait_sf"/>
</dbReference>
<dbReference type="InterPro" id="IPR000504">
    <property type="entry name" value="RRM_dom"/>
</dbReference>
<evidence type="ECO:0000259" key="3">
    <source>
        <dbReference type="PROSITE" id="PS50102"/>
    </source>
</evidence>
<dbReference type="PANTHER" id="PTHR37200:SF1">
    <property type="entry name" value="RNA-BINDING (RRM_RBD_RNP MOTIFS) FAMILY PROTEIN"/>
    <property type="match status" value="1"/>
</dbReference>